<evidence type="ECO:0000256" key="3">
    <source>
        <dbReference type="ARBA" id="ARBA00022490"/>
    </source>
</evidence>
<evidence type="ECO:0000256" key="4">
    <source>
        <dbReference type="ARBA" id="ARBA00022618"/>
    </source>
</evidence>
<evidence type="ECO:0000256" key="5">
    <source>
        <dbReference type="ARBA" id="ARBA00022701"/>
    </source>
</evidence>
<dbReference type="PANTHER" id="PTHR19378:SF1">
    <property type="entry name" value="HAUS AUGMIN-LIKE COMPLEX SUBUNIT 3 N-TERMINAL DOMAIN-CONTAINING PROTEIN"/>
    <property type="match status" value="1"/>
</dbReference>
<dbReference type="Ensembl" id="ENSBJAT00000003554.1">
    <property type="protein sequence ID" value="ENSBJAP00000003471.1"/>
    <property type="gene ID" value="ENSBJAG00000002525.1"/>
</dbReference>
<dbReference type="AlphaFoldDB" id="A0A8B9Z8C8"/>
<dbReference type="GO" id="GO:0072686">
    <property type="term" value="C:mitotic spindle"/>
    <property type="evidence" value="ECO:0007669"/>
    <property type="project" value="TreeGrafter"/>
</dbReference>
<evidence type="ECO:0000256" key="8">
    <source>
        <dbReference type="ARBA" id="ARBA00023212"/>
    </source>
</evidence>
<evidence type="ECO:0000256" key="6">
    <source>
        <dbReference type="ARBA" id="ARBA00022776"/>
    </source>
</evidence>
<accession>A0A8B9Z8C8</accession>
<keyword evidence="8" id="KW-0206">Cytoskeleton</keyword>
<keyword evidence="6" id="KW-0498">Mitosis</keyword>
<dbReference type="PANTHER" id="PTHR19378">
    <property type="entry name" value="GOLGIN- RELATED"/>
    <property type="match status" value="1"/>
</dbReference>
<evidence type="ECO:0000313" key="13">
    <source>
        <dbReference type="Proteomes" id="UP000694555"/>
    </source>
</evidence>
<protein>
    <recommendedName>
        <fullName evidence="11">HAUS augmin-like complex subunit 3 N-terminal domain-containing protein</fullName>
    </recommendedName>
</protein>
<keyword evidence="13" id="KW-1185">Reference proteome</keyword>
<evidence type="ECO:0000313" key="12">
    <source>
        <dbReference type="Ensembl" id="ENSBJAP00000003471.1"/>
    </source>
</evidence>
<dbReference type="InterPro" id="IPR026206">
    <property type="entry name" value="HAUS3"/>
</dbReference>
<feature type="coiled-coil region" evidence="10">
    <location>
        <begin position="121"/>
        <end position="155"/>
    </location>
</feature>
<dbReference type="GO" id="GO:0005874">
    <property type="term" value="C:microtubule"/>
    <property type="evidence" value="ECO:0007669"/>
    <property type="project" value="UniProtKB-KW"/>
</dbReference>
<evidence type="ECO:0000256" key="7">
    <source>
        <dbReference type="ARBA" id="ARBA00023054"/>
    </source>
</evidence>
<dbReference type="InterPro" id="IPR032733">
    <property type="entry name" value="HAUS3_N"/>
</dbReference>
<dbReference type="PRINTS" id="PR02089">
    <property type="entry name" value="HAUSAUGMINL3"/>
</dbReference>
<evidence type="ECO:0000256" key="9">
    <source>
        <dbReference type="ARBA" id="ARBA00023306"/>
    </source>
</evidence>
<name>A0A8B9Z8C8_9AVES</name>
<keyword evidence="4" id="KW-0132">Cell division</keyword>
<reference evidence="12" key="1">
    <citation type="submission" date="2025-08" db="UniProtKB">
        <authorList>
            <consortium name="Ensembl"/>
        </authorList>
    </citation>
    <scope>IDENTIFICATION</scope>
</reference>
<dbReference type="GO" id="GO:0031023">
    <property type="term" value="P:microtubule organizing center organization"/>
    <property type="evidence" value="ECO:0007669"/>
    <property type="project" value="TreeGrafter"/>
</dbReference>
<proteinExistence type="inferred from homology"/>
<keyword evidence="7 10" id="KW-0175">Coiled coil</keyword>
<keyword evidence="5" id="KW-0493">Microtubule</keyword>
<dbReference type="Pfam" id="PF14932">
    <property type="entry name" value="HAUS-augmin3"/>
    <property type="match status" value="1"/>
</dbReference>
<comment type="similarity">
    <text evidence="2">Belongs to the HAUS3 family.</text>
</comment>
<feature type="domain" description="HAUS augmin-like complex subunit 3 N-terminal" evidence="11">
    <location>
        <begin position="27"/>
        <end position="222"/>
    </location>
</feature>
<evidence type="ECO:0000259" key="11">
    <source>
        <dbReference type="Pfam" id="PF14932"/>
    </source>
</evidence>
<dbReference type="GO" id="GO:0051225">
    <property type="term" value="P:spindle assembly"/>
    <property type="evidence" value="ECO:0007669"/>
    <property type="project" value="InterPro"/>
</dbReference>
<dbReference type="Proteomes" id="UP000694555">
    <property type="component" value="Unplaced"/>
</dbReference>
<dbReference type="GO" id="GO:0070652">
    <property type="term" value="C:HAUS complex"/>
    <property type="evidence" value="ECO:0007669"/>
    <property type="project" value="InterPro"/>
</dbReference>
<dbReference type="GO" id="GO:0005815">
    <property type="term" value="C:microtubule organizing center"/>
    <property type="evidence" value="ECO:0007669"/>
    <property type="project" value="TreeGrafter"/>
</dbReference>
<keyword evidence="3" id="KW-0963">Cytoplasm</keyword>
<keyword evidence="9" id="KW-0131">Cell cycle</keyword>
<evidence type="ECO:0000256" key="10">
    <source>
        <dbReference type="SAM" id="Coils"/>
    </source>
</evidence>
<organism evidence="12 13">
    <name type="scientific">Buteo japonicus</name>
    <dbReference type="NCBI Taxonomy" id="224669"/>
    <lineage>
        <taxon>Eukaryota</taxon>
        <taxon>Metazoa</taxon>
        <taxon>Chordata</taxon>
        <taxon>Craniata</taxon>
        <taxon>Vertebrata</taxon>
        <taxon>Euteleostomi</taxon>
        <taxon>Archelosauria</taxon>
        <taxon>Archosauria</taxon>
        <taxon>Dinosauria</taxon>
        <taxon>Saurischia</taxon>
        <taxon>Theropoda</taxon>
        <taxon>Coelurosauria</taxon>
        <taxon>Aves</taxon>
        <taxon>Neognathae</taxon>
        <taxon>Neoaves</taxon>
        <taxon>Telluraves</taxon>
        <taxon>Accipitrimorphae</taxon>
        <taxon>Accipitriformes</taxon>
        <taxon>Accipitridae</taxon>
        <taxon>Accipitrinae</taxon>
        <taxon>Buteo</taxon>
    </lineage>
</organism>
<reference evidence="12" key="2">
    <citation type="submission" date="2025-09" db="UniProtKB">
        <authorList>
            <consortium name="Ensembl"/>
        </authorList>
    </citation>
    <scope>IDENTIFICATION</scope>
</reference>
<comment type="subcellular location">
    <subcellularLocation>
        <location evidence="1">Cytoplasm</location>
        <location evidence="1">Cytoskeleton</location>
        <location evidence="1">Spindle</location>
    </subcellularLocation>
</comment>
<evidence type="ECO:0000256" key="1">
    <source>
        <dbReference type="ARBA" id="ARBA00004186"/>
    </source>
</evidence>
<evidence type="ECO:0000256" key="2">
    <source>
        <dbReference type="ARBA" id="ARBA00009645"/>
    </source>
</evidence>
<dbReference type="GO" id="GO:0051301">
    <property type="term" value="P:cell division"/>
    <property type="evidence" value="ECO:0007669"/>
    <property type="project" value="UniProtKB-KW"/>
</dbReference>
<sequence>MQGAEFVATLRLVYPHADKLCGKDFDWLFDCPQTKQFLEWFCSTVGEENVLSPAEVEAYDALLAAGKPILEGDALEQALQMCHQVPQLPSMIPDDESLSSEALQQELQELKDYRDRQLWRHSKLQVLAANLQRELRCLEEEEEVVKQDLRKAQMDLEVEAFQTRAVLSQISKAAKQLAEWHGDVGKGRLPALMCEMDLGPYLDLEQQATNMFEGFIQWVLPGSVQAPDAQGKTARGKSSLKERLEASQAALVVHPDTSLSCLPPAQQVVEVELRSQAATLQKQLRALRCDITQTLTHRLPPLLKAEACLSRLPILQRQLSLEAAHLQYIARRQEEAAAWLASQHSCLDLLELQLKWERKELDQKASQLGEMKTAMREAQTRLQEQQDYFKDASSSQKGCPRVWIDPKDLSAPRWPSKLPLFLGLDVFQGLSQVGSCFWWPELFYRWQKERDFLHVHMYLGSAPQEIIDMMQQLITMQDNLYQKLAALLSDLKVKRRSLESPILQTERNLYVYFYCNEDWLREVVEELEKQVSASSKGPVMELPYAKE</sequence>